<evidence type="ECO:0000313" key="1">
    <source>
        <dbReference type="EMBL" id="KAJ8675406.1"/>
    </source>
</evidence>
<sequence>MPVPLQLHELKLNLLFRQAQLHIILFASLSVSRLPSKSRYGSPAKHTDASHSTSTKPTNGEKNENVGTSDQKELALSEDLFNAMGNRFHEVRKLAPPLHFEFMKRSKDALSHGIPDTERAALVKKYHIPENCLFSDPPSVDKELNMSVKGLIHRDTRIIAKQEENNACLAVASYVVT</sequence>
<organism evidence="1 2">
    <name type="scientific">Eretmocerus hayati</name>
    <dbReference type="NCBI Taxonomy" id="131215"/>
    <lineage>
        <taxon>Eukaryota</taxon>
        <taxon>Metazoa</taxon>
        <taxon>Ecdysozoa</taxon>
        <taxon>Arthropoda</taxon>
        <taxon>Hexapoda</taxon>
        <taxon>Insecta</taxon>
        <taxon>Pterygota</taxon>
        <taxon>Neoptera</taxon>
        <taxon>Endopterygota</taxon>
        <taxon>Hymenoptera</taxon>
        <taxon>Apocrita</taxon>
        <taxon>Proctotrupomorpha</taxon>
        <taxon>Chalcidoidea</taxon>
        <taxon>Aphelinidae</taxon>
        <taxon>Aphelininae</taxon>
        <taxon>Eretmocerus</taxon>
    </lineage>
</organism>
<dbReference type="Proteomes" id="UP001239111">
    <property type="component" value="Chromosome 2"/>
</dbReference>
<evidence type="ECO:0000313" key="2">
    <source>
        <dbReference type="Proteomes" id="UP001239111"/>
    </source>
</evidence>
<proteinExistence type="predicted"/>
<accession>A0ACC2NX70</accession>
<gene>
    <name evidence="1" type="ORF">QAD02_011192</name>
</gene>
<keyword evidence="2" id="KW-1185">Reference proteome</keyword>
<reference evidence="1" key="1">
    <citation type="submission" date="2023-04" db="EMBL/GenBank/DDBJ databases">
        <title>A chromosome-level genome assembly of the parasitoid wasp Eretmocerus hayati.</title>
        <authorList>
            <person name="Zhong Y."/>
            <person name="Liu S."/>
            <person name="Liu Y."/>
        </authorList>
    </citation>
    <scope>NUCLEOTIDE SEQUENCE</scope>
    <source>
        <strain evidence="1">ZJU_SS_LIU_2023</strain>
    </source>
</reference>
<comment type="caution">
    <text evidence="1">The sequence shown here is derived from an EMBL/GenBank/DDBJ whole genome shotgun (WGS) entry which is preliminary data.</text>
</comment>
<name>A0ACC2NX70_9HYME</name>
<dbReference type="EMBL" id="CM056742">
    <property type="protein sequence ID" value="KAJ8675406.1"/>
    <property type="molecule type" value="Genomic_DNA"/>
</dbReference>
<protein>
    <submittedName>
        <fullName evidence="1">Uncharacterized protein</fullName>
    </submittedName>
</protein>